<organism evidence="3 4">
    <name type="scientific">Flavilitoribacter nigricans (strain ATCC 23147 / DSM 23189 / NBRC 102662 / NCIMB 1420 / SS-2)</name>
    <name type="common">Lewinella nigricans</name>
    <dbReference type="NCBI Taxonomy" id="1122177"/>
    <lineage>
        <taxon>Bacteria</taxon>
        <taxon>Pseudomonadati</taxon>
        <taxon>Bacteroidota</taxon>
        <taxon>Saprospiria</taxon>
        <taxon>Saprospirales</taxon>
        <taxon>Lewinellaceae</taxon>
        <taxon>Flavilitoribacter</taxon>
    </lineage>
</organism>
<feature type="domain" description="Metallo-beta-lactamase" evidence="2">
    <location>
        <begin position="18"/>
        <end position="205"/>
    </location>
</feature>
<dbReference type="Pfam" id="PF00753">
    <property type="entry name" value="Lactamase_B"/>
    <property type="match status" value="1"/>
</dbReference>
<protein>
    <submittedName>
        <fullName evidence="3">Hydrolase glyoxylase</fullName>
    </submittedName>
</protein>
<dbReference type="AlphaFoldDB" id="A0A2D0NBV4"/>
<proteinExistence type="predicted"/>
<comment type="caution">
    <text evidence="3">The sequence shown here is derived from an EMBL/GenBank/DDBJ whole genome shotgun (WGS) entry which is preliminary data.</text>
</comment>
<dbReference type="Proteomes" id="UP000223913">
    <property type="component" value="Unassembled WGS sequence"/>
</dbReference>
<dbReference type="Gene3D" id="3.60.15.10">
    <property type="entry name" value="Ribonuclease Z/Hydroxyacylglutathione hydrolase-like"/>
    <property type="match status" value="1"/>
</dbReference>
<dbReference type="GO" id="GO:0016787">
    <property type="term" value="F:hydrolase activity"/>
    <property type="evidence" value="ECO:0007669"/>
    <property type="project" value="UniProtKB-KW"/>
</dbReference>
<dbReference type="EMBL" id="PDUD01000019">
    <property type="protein sequence ID" value="PHN05967.1"/>
    <property type="molecule type" value="Genomic_DNA"/>
</dbReference>
<reference evidence="3 4" key="1">
    <citation type="submission" date="2017-10" db="EMBL/GenBank/DDBJ databases">
        <title>The draft genome sequence of Lewinella nigricans NBRC 102662.</title>
        <authorList>
            <person name="Wang K."/>
        </authorList>
    </citation>
    <scope>NUCLEOTIDE SEQUENCE [LARGE SCALE GENOMIC DNA]</scope>
    <source>
        <strain evidence="3 4">NBRC 102662</strain>
    </source>
</reference>
<dbReference type="RefSeq" id="WP_099150560.1">
    <property type="nucleotide sequence ID" value="NZ_PDUD01000019.1"/>
</dbReference>
<name>A0A2D0NBV4_FLAN2</name>
<evidence type="ECO:0000313" key="3">
    <source>
        <dbReference type="EMBL" id="PHN05967.1"/>
    </source>
</evidence>
<evidence type="ECO:0000256" key="1">
    <source>
        <dbReference type="SAM" id="MobiDB-lite"/>
    </source>
</evidence>
<evidence type="ECO:0000313" key="4">
    <source>
        <dbReference type="Proteomes" id="UP000223913"/>
    </source>
</evidence>
<dbReference type="InterPro" id="IPR001279">
    <property type="entry name" value="Metallo-B-lactamas"/>
</dbReference>
<evidence type="ECO:0000259" key="2">
    <source>
        <dbReference type="SMART" id="SM00849"/>
    </source>
</evidence>
<sequence length="297" mass="34544">MIQFKNRHFSVFESALFRTNSVVVETNDLILVVDPTWLPHEVTAIRNHVDAIKNGRPVYLLFTHSDYDHILGFGAFPEAYTIASQAFKDNSDREEQLRAIRKFDQEYYVRRPYKMCYPRVDIAVDDQTDFITIGDTRLSFWMAPGHNGDGVFTLIEPLGIWIAGDYLSNEEFPFIYHSAEDYLKTLDKAESIIKNRQPKYLIPGHGDVSTDTSEMFSRLQESRDYIVRLREAVTTGQRFPDEELWERYDFRMGQEEFHKKNIELIRKEYGIPTPVAPESDRVEPESRAVELRTGSGV</sequence>
<dbReference type="OrthoDB" id="1491389at2"/>
<keyword evidence="4" id="KW-1185">Reference proteome</keyword>
<dbReference type="InterPro" id="IPR036866">
    <property type="entry name" value="RibonucZ/Hydroxyglut_hydro"/>
</dbReference>
<dbReference type="PANTHER" id="PTHR23131">
    <property type="entry name" value="ENDORIBONUCLEASE LACTB2"/>
    <property type="match status" value="1"/>
</dbReference>
<dbReference type="SUPFAM" id="SSF56281">
    <property type="entry name" value="Metallo-hydrolase/oxidoreductase"/>
    <property type="match status" value="1"/>
</dbReference>
<accession>A0A2D0NBV4</accession>
<dbReference type="PANTHER" id="PTHR23131:SF0">
    <property type="entry name" value="ENDORIBONUCLEASE LACTB2"/>
    <property type="match status" value="1"/>
</dbReference>
<feature type="compositionally biased region" description="Basic and acidic residues" evidence="1">
    <location>
        <begin position="278"/>
        <end position="290"/>
    </location>
</feature>
<dbReference type="InterPro" id="IPR050662">
    <property type="entry name" value="Sec-metab_biosynth-thioest"/>
</dbReference>
<keyword evidence="3" id="KW-0378">Hydrolase</keyword>
<gene>
    <name evidence="3" type="ORF">CRP01_13415</name>
</gene>
<dbReference type="SMART" id="SM00849">
    <property type="entry name" value="Lactamase_B"/>
    <property type="match status" value="1"/>
</dbReference>
<feature type="region of interest" description="Disordered" evidence="1">
    <location>
        <begin position="275"/>
        <end position="297"/>
    </location>
</feature>